<evidence type="ECO:0000313" key="5">
    <source>
        <dbReference type="Proteomes" id="UP000194903"/>
    </source>
</evidence>
<feature type="transmembrane region" description="Helical" evidence="1">
    <location>
        <begin position="34"/>
        <end position="55"/>
    </location>
</feature>
<evidence type="ECO:0000313" key="3">
    <source>
        <dbReference type="EMBL" id="OUM19275.1"/>
    </source>
</evidence>
<comment type="caution">
    <text evidence="4">The sequence shown here is derived from an EMBL/GenBank/DDBJ whole genome shotgun (WGS) entry which is preliminary data.</text>
</comment>
<keyword evidence="1" id="KW-0472">Membrane</keyword>
<feature type="transmembrane region" description="Helical" evidence="1">
    <location>
        <begin position="75"/>
        <end position="96"/>
    </location>
</feature>
<name>A0A252F1D1_9FIRM</name>
<dbReference type="AlphaFoldDB" id="A0A252F1D1"/>
<feature type="transmembrane region" description="Helical" evidence="1">
    <location>
        <begin position="205"/>
        <end position="223"/>
    </location>
</feature>
<dbReference type="Pfam" id="PF02517">
    <property type="entry name" value="Rce1-like"/>
    <property type="match status" value="1"/>
</dbReference>
<evidence type="ECO:0000313" key="4">
    <source>
        <dbReference type="EMBL" id="OUM19481.1"/>
    </source>
</evidence>
<feature type="transmembrane region" description="Helical" evidence="1">
    <location>
        <begin position="178"/>
        <end position="199"/>
    </location>
</feature>
<protein>
    <recommendedName>
        <fullName evidence="2">CAAX prenyl protease 2/Lysostaphin resistance protein A-like domain-containing protein</fullName>
    </recommendedName>
</protein>
<dbReference type="GO" id="GO:0004175">
    <property type="term" value="F:endopeptidase activity"/>
    <property type="evidence" value="ECO:0007669"/>
    <property type="project" value="UniProtKB-ARBA"/>
</dbReference>
<dbReference type="RefSeq" id="WP_087022381.1">
    <property type="nucleotide sequence ID" value="NZ_NHOC01000026.1"/>
</dbReference>
<dbReference type="Proteomes" id="UP000194903">
    <property type="component" value="Unassembled WGS sequence"/>
</dbReference>
<feature type="transmembrane region" description="Helical" evidence="1">
    <location>
        <begin position="308"/>
        <end position="327"/>
    </location>
</feature>
<dbReference type="PANTHER" id="PTHR43592:SF15">
    <property type="entry name" value="CAAX AMINO TERMINAL PROTEASE FAMILY PROTEIN"/>
    <property type="match status" value="1"/>
</dbReference>
<feature type="transmembrane region" description="Helical" evidence="1">
    <location>
        <begin position="147"/>
        <end position="166"/>
    </location>
</feature>
<proteinExistence type="predicted"/>
<dbReference type="InterPro" id="IPR003675">
    <property type="entry name" value="Rce1/LyrA-like_dom"/>
</dbReference>
<keyword evidence="1" id="KW-0812">Transmembrane</keyword>
<evidence type="ECO:0000259" key="2">
    <source>
        <dbReference type="Pfam" id="PF02517"/>
    </source>
</evidence>
<gene>
    <name evidence="4" type="ORF">CBW42_13045</name>
    <name evidence="3" type="ORF">CBW42_14250</name>
</gene>
<feature type="domain" description="CAAX prenyl protease 2/Lysostaphin resistance protein A-like" evidence="2">
    <location>
        <begin position="157"/>
        <end position="242"/>
    </location>
</feature>
<feature type="transmembrane region" description="Helical" evidence="1">
    <location>
        <begin position="108"/>
        <end position="127"/>
    </location>
</feature>
<accession>A0A252F1D1</accession>
<organism evidence="4 5">
    <name type="scientific">Butyricicoccus porcorum</name>
    <dbReference type="NCBI Taxonomy" id="1945634"/>
    <lineage>
        <taxon>Bacteria</taxon>
        <taxon>Bacillati</taxon>
        <taxon>Bacillota</taxon>
        <taxon>Clostridia</taxon>
        <taxon>Eubacteriales</taxon>
        <taxon>Butyricicoccaceae</taxon>
        <taxon>Butyricicoccus</taxon>
    </lineage>
</organism>
<evidence type="ECO:0000256" key="1">
    <source>
        <dbReference type="SAM" id="Phobius"/>
    </source>
</evidence>
<dbReference type="PANTHER" id="PTHR43592">
    <property type="entry name" value="CAAX AMINO TERMINAL PROTEASE"/>
    <property type="match status" value="1"/>
</dbReference>
<sequence length="333" mass="36324">MTEYASCGMMVEMQETEAANISWKKEEIRQVRRSADLIGIVEIASILINLLLYPIVRLLPVLEEGSLGAEVYDLLLYLIVFAIPVTVAARWTGMDVDDLMGRGRPSPTVYLMTIGLTLGWSYTASWLAGGMEVLLNGFGLTEAQDVFVMPAGGAAMAVRFLSVAIIPPIVEELCYRGFYLSTAVRSMGTWGAIVLTSFAFWLAHYSVEILPLAFGFGLIGGYIRRRYGSLLPSMCGHFAVNSIYLLVNAGWEIGTRAGTGISLVVSLAEILFGAIGVMLFVREGCLKEIWDGTFGHRSALTPREQARAVLTSLPALLVLLTAVYFMAKNLEAL</sequence>
<dbReference type="EMBL" id="NHOC01000018">
    <property type="protein sequence ID" value="OUM19481.1"/>
    <property type="molecule type" value="Genomic_DNA"/>
</dbReference>
<keyword evidence="1" id="KW-1133">Transmembrane helix</keyword>
<feature type="transmembrane region" description="Helical" evidence="1">
    <location>
        <begin position="257"/>
        <end position="281"/>
    </location>
</feature>
<dbReference type="EMBL" id="NHOC01000026">
    <property type="protein sequence ID" value="OUM19275.1"/>
    <property type="molecule type" value="Genomic_DNA"/>
</dbReference>
<keyword evidence="5" id="KW-1185">Reference proteome</keyword>
<dbReference type="GO" id="GO:0080120">
    <property type="term" value="P:CAAX-box protein maturation"/>
    <property type="evidence" value="ECO:0007669"/>
    <property type="project" value="UniProtKB-ARBA"/>
</dbReference>
<reference evidence="4 5" key="1">
    <citation type="submission" date="2017-05" db="EMBL/GenBank/DDBJ databases">
        <title>Butyricicoccus porcorum sp. nov. a butyrate-producing bacterium from the swine intestinal tract.</title>
        <authorList>
            <person name="Trachsel J."/>
            <person name="Humphrey S."/>
            <person name="Allen H.K."/>
        </authorList>
    </citation>
    <scope>NUCLEOTIDE SEQUENCE [LARGE SCALE GENOMIC DNA]</scope>
    <source>
        <strain evidence="4">BB10</strain>
    </source>
</reference>
<dbReference type="OrthoDB" id="2035856at2"/>
<feature type="transmembrane region" description="Helical" evidence="1">
    <location>
        <begin position="230"/>
        <end position="251"/>
    </location>
</feature>